<dbReference type="Gene3D" id="3.40.50.2300">
    <property type="match status" value="1"/>
</dbReference>
<accession>A0A1X7BVM0</accession>
<evidence type="ECO:0000256" key="11">
    <source>
        <dbReference type="SAM" id="Phobius"/>
    </source>
</evidence>
<keyword evidence="7" id="KW-0067">ATP-binding</keyword>
<dbReference type="Pfam" id="PF17201">
    <property type="entry name" value="Cache_3-Cache_2"/>
    <property type="match status" value="1"/>
</dbReference>
<dbReference type="EMBL" id="FWXB01000013">
    <property type="protein sequence ID" value="SMC13309.1"/>
    <property type="molecule type" value="Genomic_DNA"/>
</dbReference>
<dbReference type="EC" id="2.7.13.3" evidence="2"/>
<dbReference type="PROSITE" id="PS50113">
    <property type="entry name" value="PAC"/>
    <property type="match status" value="1"/>
</dbReference>
<dbReference type="PROSITE" id="PS50109">
    <property type="entry name" value="HIS_KIN"/>
    <property type="match status" value="1"/>
</dbReference>
<dbReference type="SUPFAM" id="SSF55874">
    <property type="entry name" value="ATPase domain of HSP90 chaperone/DNA topoisomerase II/histidine kinase"/>
    <property type="match status" value="1"/>
</dbReference>
<dbReference type="GO" id="GO:0000155">
    <property type="term" value="F:phosphorelay sensor kinase activity"/>
    <property type="evidence" value="ECO:0007669"/>
    <property type="project" value="InterPro"/>
</dbReference>
<keyword evidence="5" id="KW-0547">Nucleotide-binding</keyword>
<dbReference type="CDD" id="cd12912">
    <property type="entry name" value="PDC2_MCP_like"/>
    <property type="match status" value="1"/>
</dbReference>
<dbReference type="Gene3D" id="1.10.287.130">
    <property type="match status" value="1"/>
</dbReference>
<dbReference type="InterPro" id="IPR033462">
    <property type="entry name" value="Cache_3-Cache_2"/>
</dbReference>
<feature type="modified residue" description="4-aspartylphosphate" evidence="9">
    <location>
        <position position="845"/>
    </location>
</feature>
<dbReference type="InterPro" id="IPR011006">
    <property type="entry name" value="CheY-like_superfamily"/>
</dbReference>
<keyword evidence="10" id="KW-0175">Coiled coil</keyword>
<dbReference type="SMART" id="SM00387">
    <property type="entry name" value="HATPase_c"/>
    <property type="match status" value="1"/>
</dbReference>
<feature type="domain" description="Histidine kinase" evidence="12">
    <location>
        <begin position="542"/>
        <end position="770"/>
    </location>
</feature>
<gene>
    <name evidence="15" type="ORF">ROA7745_03155</name>
</gene>
<reference evidence="15 16" key="1">
    <citation type="submission" date="2017-03" db="EMBL/GenBank/DDBJ databases">
        <authorList>
            <person name="Afonso C.L."/>
            <person name="Miller P.J."/>
            <person name="Scott M.A."/>
            <person name="Spackman E."/>
            <person name="Goraichik I."/>
            <person name="Dimitrov K.M."/>
            <person name="Suarez D.L."/>
            <person name="Swayne D.E."/>
        </authorList>
    </citation>
    <scope>NUCLEOTIDE SEQUENCE [LARGE SCALE GENOMIC DNA]</scope>
    <source>
        <strain evidence="15 16">CECT 7745</strain>
    </source>
</reference>
<keyword evidence="4" id="KW-0808">Transferase</keyword>
<evidence type="ECO:0000256" key="7">
    <source>
        <dbReference type="ARBA" id="ARBA00022840"/>
    </source>
</evidence>
<dbReference type="InterPro" id="IPR035965">
    <property type="entry name" value="PAS-like_dom_sf"/>
</dbReference>
<evidence type="ECO:0000256" key="5">
    <source>
        <dbReference type="ARBA" id="ARBA00022741"/>
    </source>
</evidence>
<dbReference type="PRINTS" id="PR00344">
    <property type="entry name" value="BCTRLSENSOR"/>
</dbReference>
<evidence type="ECO:0000259" key="12">
    <source>
        <dbReference type="PROSITE" id="PS50109"/>
    </source>
</evidence>
<keyword evidence="11" id="KW-0812">Transmembrane</keyword>
<dbReference type="InterPro" id="IPR001789">
    <property type="entry name" value="Sig_transdc_resp-reg_receiver"/>
</dbReference>
<dbReference type="InterPro" id="IPR036097">
    <property type="entry name" value="HisK_dim/P_sf"/>
</dbReference>
<dbReference type="SUPFAM" id="SSF52172">
    <property type="entry name" value="CheY-like"/>
    <property type="match status" value="1"/>
</dbReference>
<evidence type="ECO:0000259" key="13">
    <source>
        <dbReference type="PROSITE" id="PS50110"/>
    </source>
</evidence>
<feature type="domain" description="Response regulatory" evidence="13">
    <location>
        <begin position="795"/>
        <end position="911"/>
    </location>
</feature>
<evidence type="ECO:0000256" key="8">
    <source>
        <dbReference type="ARBA" id="ARBA00023012"/>
    </source>
</evidence>
<feature type="transmembrane region" description="Helical" evidence="11">
    <location>
        <begin position="261"/>
        <end position="283"/>
    </location>
</feature>
<dbReference type="Gene3D" id="3.30.565.10">
    <property type="entry name" value="Histidine kinase-like ATPase, C-terminal domain"/>
    <property type="match status" value="1"/>
</dbReference>
<sequence>MAFLLTSGLPLAVFWLWPHSAALQSQIDAVHERHLLIAKNLSSTLQVYHRDLTTAFGSFAPQISRGQAIEAKDVFEALHFRHICVASPETGDVIHEYFGTQYACPKFIPEDRLQNFLRLAPQEGIGISRVVAVEGEPPRIFLVTRENGLLVVGAIHTTYFRNLQADISFGERGHAAIVDRSGHILAHPSAEWTDKAADLSSISIVQRIMAGETGVARFYSPVMQTEMIAGFAFAEGTGWGVMVPQPVDELQAFADHINKNALLVLIAGLLFSWLVALVISSGLSRRVRHIERAVEAVADGKSIQPALLGKSIASIREFENLEQGVARTAAEIAGAKAAEAKRSEDLANANERLRNEISEKLKAESALVESEKRFKSLFESQPISVREEDFSKVRETLHALPVTSASELSMYFKKHPEFVLECASRIIVRNANQKALELHGYPDKSAFTASVTRNLSTSAQSALKKIFLAVFNGEGLVEYESKVVRRSGEERTVMARWSVVSGCEETYERIILTSIDITDYLKAEERLRQAQKMEAIGQLTGGVAHDFNNLLAVILGNQEMLRDQVQSDSLSVPVSVGLIDRTVEATNRGAELTQNMLAYARKAQLVPEKIDLNQVVKETENWVGRTIESRVEIDTIQQDDLLPTMVDRASVQSALVNLLVNARDGIDGSGRVVVETSNVHIGVAGAKERHKDIPPGRYVMLAVTDNGSGIEPEILDQIFDPFFTTKTVGKGSGLGLSMVQGFVKQSGGVIRVESKPGVGTSVRIYFPAAEDNPLKSSAQDKDEPIYVASERSGKRLLLVEDQEDVLAVMEKTLVAGGFEVVTATSGDKAFEILCDDDQFDLVVTDIVMPGRLQGPSLAREIRALRPGILFIFVSGYASETTVQDKDLRPDDVRLMKPVSRKTLLRAVETAISDL</sequence>
<dbReference type="GO" id="GO:0005524">
    <property type="term" value="F:ATP binding"/>
    <property type="evidence" value="ECO:0007669"/>
    <property type="project" value="UniProtKB-KW"/>
</dbReference>
<dbReference type="InterPro" id="IPR005467">
    <property type="entry name" value="His_kinase_dom"/>
</dbReference>
<dbReference type="SMART" id="SM00448">
    <property type="entry name" value="REC"/>
    <property type="match status" value="1"/>
</dbReference>
<evidence type="ECO:0000256" key="10">
    <source>
        <dbReference type="SAM" id="Coils"/>
    </source>
</evidence>
<evidence type="ECO:0000256" key="3">
    <source>
        <dbReference type="ARBA" id="ARBA00022553"/>
    </source>
</evidence>
<keyword evidence="8" id="KW-0902">Two-component regulatory system</keyword>
<evidence type="ECO:0000256" key="1">
    <source>
        <dbReference type="ARBA" id="ARBA00000085"/>
    </source>
</evidence>
<keyword evidence="11" id="KW-0472">Membrane</keyword>
<dbReference type="AlphaFoldDB" id="A0A1X7BVM0"/>
<keyword evidence="3 9" id="KW-0597">Phosphoprotein</keyword>
<dbReference type="CDD" id="cd00156">
    <property type="entry name" value="REC"/>
    <property type="match status" value="1"/>
</dbReference>
<dbReference type="SUPFAM" id="SSF55785">
    <property type="entry name" value="PYP-like sensor domain (PAS domain)"/>
    <property type="match status" value="1"/>
</dbReference>
<dbReference type="Gene3D" id="3.30.450.20">
    <property type="entry name" value="PAS domain"/>
    <property type="match status" value="2"/>
</dbReference>
<organism evidence="15 16">
    <name type="scientific">Roseovarius aestuarii</name>
    <dbReference type="NCBI Taxonomy" id="475083"/>
    <lineage>
        <taxon>Bacteria</taxon>
        <taxon>Pseudomonadati</taxon>
        <taxon>Pseudomonadota</taxon>
        <taxon>Alphaproteobacteria</taxon>
        <taxon>Rhodobacterales</taxon>
        <taxon>Roseobacteraceae</taxon>
        <taxon>Roseovarius</taxon>
    </lineage>
</organism>
<evidence type="ECO:0000256" key="2">
    <source>
        <dbReference type="ARBA" id="ARBA00012438"/>
    </source>
</evidence>
<dbReference type="InterPro" id="IPR000014">
    <property type="entry name" value="PAS"/>
</dbReference>
<keyword evidence="11" id="KW-1133">Transmembrane helix</keyword>
<name>A0A1X7BVM0_9RHOB</name>
<dbReference type="Pfam" id="PF00072">
    <property type="entry name" value="Response_reg"/>
    <property type="match status" value="1"/>
</dbReference>
<protein>
    <recommendedName>
        <fullName evidence="2">histidine kinase</fullName>
        <ecNumber evidence="2">2.7.13.3</ecNumber>
    </recommendedName>
</protein>
<dbReference type="InterPro" id="IPR004358">
    <property type="entry name" value="Sig_transdc_His_kin-like_C"/>
</dbReference>
<dbReference type="InterPro" id="IPR003661">
    <property type="entry name" value="HisK_dim/P_dom"/>
</dbReference>
<evidence type="ECO:0000313" key="15">
    <source>
        <dbReference type="EMBL" id="SMC13309.1"/>
    </source>
</evidence>
<dbReference type="SUPFAM" id="SSF47384">
    <property type="entry name" value="Homodimeric domain of signal transducing histidine kinase"/>
    <property type="match status" value="1"/>
</dbReference>
<dbReference type="PANTHER" id="PTHR43065:SF46">
    <property type="entry name" value="C4-DICARBOXYLATE TRANSPORT SENSOR PROTEIN DCTB"/>
    <property type="match status" value="1"/>
</dbReference>
<proteinExistence type="predicted"/>
<evidence type="ECO:0000256" key="4">
    <source>
        <dbReference type="ARBA" id="ARBA00022679"/>
    </source>
</evidence>
<keyword evidence="16" id="KW-1185">Reference proteome</keyword>
<evidence type="ECO:0000256" key="9">
    <source>
        <dbReference type="PROSITE-ProRule" id="PRU00169"/>
    </source>
</evidence>
<dbReference type="PROSITE" id="PS50110">
    <property type="entry name" value="RESPONSE_REGULATORY"/>
    <property type="match status" value="1"/>
</dbReference>
<evidence type="ECO:0000259" key="14">
    <source>
        <dbReference type="PROSITE" id="PS50113"/>
    </source>
</evidence>
<feature type="domain" description="PAC" evidence="14">
    <location>
        <begin position="477"/>
        <end position="529"/>
    </location>
</feature>
<evidence type="ECO:0000256" key="6">
    <source>
        <dbReference type="ARBA" id="ARBA00022777"/>
    </source>
</evidence>
<comment type="catalytic activity">
    <reaction evidence="1">
        <text>ATP + protein L-histidine = ADP + protein N-phospho-L-histidine.</text>
        <dbReference type="EC" id="2.7.13.3"/>
    </reaction>
</comment>
<dbReference type="InterPro" id="IPR003594">
    <property type="entry name" value="HATPase_dom"/>
</dbReference>
<dbReference type="CDD" id="cd00082">
    <property type="entry name" value="HisKA"/>
    <property type="match status" value="1"/>
</dbReference>
<evidence type="ECO:0000313" key="16">
    <source>
        <dbReference type="Proteomes" id="UP000193224"/>
    </source>
</evidence>
<dbReference type="PANTHER" id="PTHR43065">
    <property type="entry name" value="SENSOR HISTIDINE KINASE"/>
    <property type="match status" value="1"/>
</dbReference>
<dbReference type="SMART" id="SM00388">
    <property type="entry name" value="HisKA"/>
    <property type="match status" value="1"/>
</dbReference>
<feature type="coiled-coil region" evidence="10">
    <location>
        <begin position="336"/>
        <end position="366"/>
    </location>
</feature>
<dbReference type="Proteomes" id="UP000193224">
    <property type="component" value="Unassembled WGS sequence"/>
</dbReference>
<dbReference type="InterPro" id="IPR036890">
    <property type="entry name" value="HATPase_C_sf"/>
</dbReference>
<dbReference type="NCBIfam" id="TIGR00229">
    <property type="entry name" value="sensory_box"/>
    <property type="match status" value="1"/>
</dbReference>
<dbReference type="Pfam" id="PF02518">
    <property type="entry name" value="HATPase_c"/>
    <property type="match status" value="1"/>
</dbReference>
<keyword evidence="6" id="KW-0418">Kinase</keyword>
<dbReference type="InterPro" id="IPR000700">
    <property type="entry name" value="PAS-assoc_C"/>
</dbReference>